<gene>
    <name evidence="3" type="ORF">DFA_03501</name>
</gene>
<dbReference type="GeneID" id="14876798"/>
<dbReference type="AlphaFoldDB" id="F4PHR9"/>
<sequence length="183" mass="21106">MSDDNIRQVKSNNGKGLGRHQLEFTRVVPKFLAKLKSTNSDAREVELGDKFKQYIGTDDDDNNDNVEDAQEKEAIAMAMKDMETLEKDVKEKKDIQEQQKQQEYEAQRLKRIEQDQLEEEKAKEQGVQRKLVFQKPLKKPSATASSSTLKDTMSTIKKTNTKPKEQLQKKSAPKRLSFNDDEE</sequence>
<dbReference type="Proteomes" id="UP000007797">
    <property type="component" value="Unassembled WGS sequence"/>
</dbReference>
<feature type="region of interest" description="Disordered" evidence="2">
    <location>
        <begin position="1"/>
        <end position="21"/>
    </location>
</feature>
<feature type="region of interest" description="Disordered" evidence="2">
    <location>
        <begin position="118"/>
        <end position="183"/>
    </location>
</feature>
<evidence type="ECO:0000256" key="1">
    <source>
        <dbReference type="SAM" id="Coils"/>
    </source>
</evidence>
<accession>F4PHR9</accession>
<dbReference type="KEGG" id="dfa:DFA_03501"/>
<proteinExistence type="predicted"/>
<evidence type="ECO:0000256" key="2">
    <source>
        <dbReference type="SAM" id="MobiDB-lite"/>
    </source>
</evidence>
<protein>
    <submittedName>
        <fullName evidence="3">Uncharacterized protein</fullName>
    </submittedName>
</protein>
<feature type="coiled-coil region" evidence="1">
    <location>
        <begin position="75"/>
        <end position="115"/>
    </location>
</feature>
<dbReference type="EMBL" id="GL883006">
    <property type="protein sequence ID" value="EGG25253.1"/>
    <property type="molecule type" value="Genomic_DNA"/>
</dbReference>
<keyword evidence="1" id="KW-0175">Coiled coil</keyword>
<keyword evidence="4" id="KW-1185">Reference proteome</keyword>
<feature type="compositionally biased region" description="Basic and acidic residues" evidence="2">
    <location>
        <begin position="118"/>
        <end position="127"/>
    </location>
</feature>
<feature type="compositionally biased region" description="Polar residues" evidence="2">
    <location>
        <begin position="142"/>
        <end position="158"/>
    </location>
</feature>
<dbReference type="RefSeq" id="XP_004363104.1">
    <property type="nucleotide sequence ID" value="XM_004363047.1"/>
</dbReference>
<evidence type="ECO:0000313" key="4">
    <source>
        <dbReference type="Proteomes" id="UP000007797"/>
    </source>
</evidence>
<dbReference type="OMA" id="AKFENYM"/>
<evidence type="ECO:0000313" key="3">
    <source>
        <dbReference type="EMBL" id="EGG25253.1"/>
    </source>
</evidence>
<name>F4PHR9_CACFS</name>
<reference evidence="4" key="1">
    <citation type="journal article" date="2011" name="Genome Res.">
        <title>Phylogeny-wide analysis of social amoeba genomes highlights ancient origins for complex intercellular communication.</title>
        <authorList>
            <person name="Heidel A.J."/>
            <person name="Lawal H.M."/>
            <person name="Felder M."/>
            <person name="Schilde C."/>
            <person name="Helps N.R."/>
            <person name="Tunggal B."/>
            <person name="Rivero F."/>
            <person name="John U."/>
            <person name="Schleicher M."/>
            <person name="Eichinger L."/>
            <person name="Platzer M."/>
            <person name="Noegel A.A."/>
            <person name="Schaap P."/>
            <person name="Gloeckner G."/>
        </authorList>
    </citation>
    <scope>NUCLEOTIDE SEQUENCE [LARGE SCALE GENOMIC DNA]</scope>
    <source>
        <strain evidence="4">SH3</strain>
    </source>
</reference>
<organism evidence="3 4">
    <name type="scientific">Cavenderia fasciculata</name>
    <name type="common">Slime mold</name>
    <name type="synonym">Dictyostelium fasciculatum</name>
    <dbReference type="NCBI Taxonomy" id="261658"/>
    <lineage>
        <taxon>Eukaryota</taxon>
        <taxon>Amoebozoa</taxon>
        <taxon>Evosea</taxon>
        <taxon>Eumycetozoa</taxon>
        <taxon>Dictyostelia</taxon>
        <taxon>Acytosteliales</taxon>
        <taxon>Cavenderiaceae</taxon>
        <taxon>Cavenderia</taxon>
    </lineage>
</organism>
<dbReference type="OrthoDB" id="20864at2759"/>